<dbReference type="EMBL" id="UINC01091471">
    <property type="protein sequence ID" value="SVC44263.1"/>
    <property type="molecule type" value="Genomic_DNA"/>
</dbReference>
<evidence type="ECO:0000256" key="1">
    <source>
        <dbReference type="ARBA" id="ARBA00022630"/>
    </source>
</evidence>
<feature type="non-terminal residue" evidence="4">
    <location>
        <position position="1"/>
    </location>
</feature>
<dbReference type="Gene3D" id="3.50.50.60">
    <property type="entry name" value="FAD/NAD(P)-binding domain"/>
    <property type="match status" value="1"/>
</dbReference>
<accession>A0A382M5Q9</accession>
<reference evidence="4" key="1">
    <citation type="submission" date="2018-05" db="EMBL/GenBank/DDBJ databases">
        <authorList>
            <person name="Lanie J.A."/>
            <person name="Ng W.-L."/>
            <person name="Kazmierczak K.M."/>
            <person name="Andrzejewski T.M."/>
            <person name="Davidsen T.M."/>
            <person name="Wayne K.J."/>
            <person name="Tettelin H."/>
            <person name="Glass J.I."/>
            <person name="Rusch D."/>
            <person name="Podicherti R."/>
            <person name="Tsui H.-C.T."/>
            <person name="Winkler M.E."/>
        </authorList>
    </citation>
    <scope>NUCLEOTIDE SEQUENCE</scope>
</reference>
<feature type="domain" description="FAD-dependent oxidoreductase 2 FAD-binding" evidence="3">
    <location>
        <begin position="1"/>
        <end position="188"/>
    </location>
</feature>
<protein>
    <recommendedName>
        <fullName evidence="3">FAD-dependent oxidoreductase 2 FAD-binding domain-containing protein</fullName>
    </recommendedName>
</protein>
<sequence>VGAGGAGIRAAIECSMRGISTGLICKSLLGKAHTVMAEGGVAAALGNVDSRDHWKVHFRDTMRGGKFLNNWRMAELHAKQAPDRVRELEEWGAVFDRTGTGLINQRNFGGHRYPRLAHVGDRTGLEIIRTLQDKGIHQGIEIYMECSGLGLLKAENRISGMVGMWRDSGAFVIFKAKAVILATGGGGKCW</sequence>
<evidence type="ECO:0000259" key="3">
    <source>
        <dbReference type="Pfam" id="PF00890"/>
    </source>
</evidence>
<keyword evidence="1" id="KW-0285">Flavoprotein</keyword>
<organism evidence="4">
    <name type="scientific">marine metagenome</name>
    <dbReference type="NCBI Taxonomy" id="408172"/>
    <lineage>
        <taxon>unclassified sequences</taxon>
        <taxon>metagenomes</taxon>
        <taxon>ecological metagenomes</taxon>
    </lineage>
</organism>
<dbReference type="InterPro" id="IPR003953">
    <property type="entry name" value="FAD-dep_OxRdtase_2_FAD-bd"/>
</dbReference>
<feature type="non-terminal residue" evidence="4">
    <location>
        <position position="190"/>
    </location>
</feature>
<dbReference type="GO" id="GO:0016491">
    <property type="term" value="F:oxidoreductase activity"/>
    <property type="evidence" value="ECO:0007669"/>
    <property type="project" value="UniProtKB-KW"/>
</dbReference>
<dbReference type="PANTHER" id="PTHR11632:SF51">
    <property type="entry name" value="SUCCINATE DEHYDROGENASE [UBIQUINONE] FLAVOPROTEIN SUBUNIT, MITOCHONDRIAL"/>
    <property type="match status" value="1"/>
</dbReference>
<keyword evidence="2" id="KW-0560">Oxidoreductase</keyword>
<name>A0A382M5Q9_9ZZZZ</name>
<proteinExistence type="predicted"/>
<dbReference type="InterPro" id="IPR036188">
    <property type="entry name" value="FAD/NAD-bd_sf"/>
</dbReference>
<evidence type="ECO:0000313" key="4">
    <source>
        <dbReference type="EMBL" id="SVC44263.1"/>
    </source>
</evidence>
<evidence type="ECO:0000256" key="2">
    <source>
        <dbReference type="ARBA" id="ARBA00023002"/>
    </source>
</evidence>
<gene>
    <name evidence="4" type="ORF">METZ01_LOCUS297117</name>
</gene>
<dbReference type="AlphaFoldDB" id="A0A382M5Q9"/>
<dbReference type="PANTHER" id="PTHR11632">
    <property type="entry name" value="SUCCINATE DEHYDROGENASE 2 FLAVOPROTEIN SUBUNIT"/>
    <property type="match status" value="1"/>
</dbReference>
<dbReference type="SUPFAM" id="SSF51905">
    <property type="entry name" value="FAD/NAD(P)-binding domain"/>
    <property type="match status" value="1"/>
</dbReference>
<dbReference type="InterPro" id="IPR030664">
    <property type="entry name" value="SdhA/FrdA/AprA"/>
</dbReference>
<dbReference type="Pfam" id="PF00890">
    <property type="entry name" value="FAD_binding_2"/>
    <property type="match status" value="1"/>
</dbReference>